<dbReference type="GO" id="GO:0030154">
    <property type="term" value="P:cell differentiation"/>
    <property type="evidence" value="ECO:0007669"/>
    <property type="project" value="TreeGrafter"/>
</dbReference>
<keyword evidence="3" id="KW-0804">Transcription</keyword>
<dbReference type="InterPro" id="IPR036388">
    <property type="entry name" value="WH-like_DNA-bd_sf"/>
</dbReference>
<keyword evidence="1" id="KW-0805">Transcription regulation</keyword>
<dbReference type="PANTHER" id="PTHR11829">
    <property type="entry name" value="FORKHEAD BOX PROTEIN"/>
    <property type="match status" value="1"/>
</dbReference>
<feature type="DNA-binding region" description="Fork-head" evidence="4">
    <location>
        <begin position="1"/>
        <end position="78"/>
    </location>
</feature>
<dbReference type="InterPro" id="IPR036390">
    <property type="entry name" value="WH_DNA-bd_sf"/>
</dbReference>
<proteinExistence type="predicted"/>
<accession>A0AAV7LM48</accession>
<dbReference type="GO" id="GO:0005634">
    <property type="term" value="C:nucleus"/>
    <property type="evidence" value="ECO:0007669"/>
    <property type="project" value="UniProtKB-SubCell"/>
</dbReference>
<keyword evidence="8" id="KW-1185">Reference proteome</keyword>
<dbReference type="AlphaFoldDB" id="A0AAV7LM48"/>
<keyword evidence="4" id="KW-0539">Nucleus</keyword>
<dbReference type="PROSITE" id="PS50039">
    <property type="entry name" value="FORK_HEAD_3"/>
    <property type="match status" value="1"/>
</dbReference>
<feature type="compositionally biased region" description="Low complexity" evidence="5">
    <location>
        <begin position="177"/>
        <end position="198"/>
    </location>
</feature>
<comment type="caution">
    <text evidence="7">The sequence shown here is derived from an EMBL/GenBank/DDBJ whole genome shotgun (WGS) entry which is preliminary data.</text>
</comment>
<evidence type="ECO:0000313" key="7">
    <source>
        <dbReference type="EMBL" id="KAJ1089998.1"/>
    </source>
</evidence>
<keyword evidence="2 4" id="KW-0238">DNA-binding</keyword>
<evidence type="ECO:0000256" key="5">
    <source>
        <dbReference type="SAM" id="MobiDB-lite"/>
    </source>
</evidence>
<feature type="region of interest" description="Disordered" evidence="5">
    <location>
        <begin position="141"/>
        <end position="198"/>
    </location>
</feature>
<dbReference type="GO" id="GO:0000981">
    <property type="term" value="F:DNA-binding transcription factor activity, RNA polymerase II-specific"/>
    <property type="evidence" value="ECO:0007669"/>
    <property type="project" value="TreeGrafter"/>
</dbReference>
<dbReference type="Proteomes" id="UP001066276">
    <property type="component" value="Chromosome 11"/>
</dbReference>
<dbReference type="GO" id="GO:0000978">
    <property type="term" value="F:RNA polymerase II cis-regulatory region sequence-specific DNA binding"/>
    <property type="evidence" value="ECO:0007669"/>
    <property type="project" value="TreeGrafter"/>
</dbReference>
<evidence type="ECO:0000256" key="1">
    <source>
        <dbReference type="ARBA" id="ARBA00023015"/>
    </source>
</evidence>
<sequence>MAIRESAEKRLTQSDIYKFIIVKFPFYKKNKKDWQNSTRHNLSLNECFIKKGNYRRQRLMKRPFHPLPAHFVPGKALFGQGSYGYLSLPKYLQPGFMNNSWPLGQPAAQWHTPPAKWLLSTGPPVASRDWALPGIQRALQPGAEHGPPVYGQLVQRHGAPPTHAPWPAPHPRRPHAQRAPQRWGGCSSPAPASRLSSP</sequence>
<dbReference type="GO" id="GO:0009653">
    <property type="term" value="P:anatomical structure morphogenesis"/>
    <property type="evidence" value="ECO:0007669"/>
    <property type="project" value="TreeGrafter"/>
</dbReference>
<dbReference type="SUPFAM" id="SSF46785">
    <property type="entry name" value="Winged helix' DNA-binding domain"/>
    <property type="match status" value="1"/>
</dbReference>
<gene>
    <name evidence="7" type="ORF">NDU88_003138</name>
</gene>
<dbReference type="Gene3D" id="1.10.10.10">
    <property type="entry name" value="Winged helix-like DNA-binding domain superfamily/Winged helix DNA-binding domain"/>
    <property type="match status" value="1"/>
</dbReference>
<reference evidence="7" key="1">
    <citation type="journal article" date="2022" name="bioRxiv">
        <title>Sequencing and chromosome-scale assembly of the giantPleurodeles waltlgenome.</title>
        <authorList>
            <person name="Brown T."/>
            <person name="Elewa A."/>
            <person name="Iarovenko S."/>
            <person name="Subramanian E."/>
            <person name="Araus A.J."/>
            <person name="Petzold A."/>
            <person name="Susuki M."/>
            <person name="Suzuki K.-i.T."/>
            <person name="Hayashi T."/>
            <person name="Toyoda A."/>
            <person name="Oliveira C."/>
            <person name="Osipova E."/>
            <person name="Leigh N.D."/>
            <person name="Simon A."/>
            <person name="Yun M.H."/>
        </authorList>
    </citation>
    <scope>NUCLEOTIDE SEQUENCE</scope>
    <source>
        <strain evidence="7">20211129_DDA</strain>
        <tissue evidence="7">Liver</tissue>
    </source>
</reference>
<dbReference type="EMBL" id="JANPWB010000015">
    <property type="protein sequence ID" value="KAJ1089998.1"/>
    <property type="molecule type" value="Genomic_DNA"/>
</dbReference>
<protein>
    <recommendedName>
        <fullName evidence="6">Fork-head domain-containing protein</fullName>
    </recommendedName>
</protein>
<evidence type="ECO:0000259" key="6">
    <source>
        <dbReference type="PROSITE" id="PS50039"/>
    </source>
</evidence>
<feature type="domain" description="Fork-head" evidence="6">
    <location>
        <begin position="1"/>
        <end position="78"/>
    </location>
</feature>
<dbReference type="Pfam" id="PF00250">
    <property type="entry name" value="Forkhead"/>
    <property type="match status" value="1"/>
</dbReference>
<evidence type="ECO:0000256" key="3">
    <source>
        <dbReference type="ARBA" id="ARBA00023163"/>
    </source>
</evidence>
<dbReference type="PRINTS" id="PR00053">
    <property type="entry name" value="FORKHEAD"/>
</dbReference>
<evidence type="ECO:0000256" key="2">
    <source>
        <dbReference type="ARBA" id="ARBA00023125"/>
    </source>
</evidence>
<evidence type="ECO:0000256" key="4">
    <source>
        <dbReference type="PROSITE-ProRule" id="PRU00089"/>
    </source>
</evidence>
<dbReference type="InterPro" id="IPR001766">
    <property type="entry name" value="Fork_head_dom"/>
</dbReference>
<name>A0AAV7LM48_PLEWA</name>
<dbReference type="PANTHER" id="PTHR11829:SF411">
    <property type="entry name" value="FORKHEAD BOX PROTEIN L2"/>
    <property type="match status" value="1"/>
</dbReference>
<comment type="subcellular location">
    <subcellularLocation>
        <location evidence="4">Nucleus</location>
    </subcellularLocation>
</comment>
<organism evidence="7 8">
    <name type="scientific">Pleurodeles waltl</name>
    <name type="common">Iberian ribbed newt</name>
    <dbReference type="NCBI Taxonomy" id="8319"/>
    <lineage>
        <taxon>Eukaryota</taxon>
        <taxon>Metazoa</taxon>
        <taxon>Chordata</taxon>
        <taxon>Craniata</taxon>
        <taxon>Vertebrata</taxon>
        <taxon>Euteleostomi</taxon>
        <taxon>Amphibia</taxon>
        <taxon>Batrachia</taxon>
        <taxon>Caudata</taxon>
        <taxon>Salamandroidea</taxon>
        <taxon>Salamandridae</taxon>
        <taxon>Pleurodelinae</taxon>
        <taxon>Pleurodeles</taxon>
    </lineage>
</organism>
<evidence type="ECO:0000313" key="8">
    <source>
        <dbReference type="Proteomes" id="UP001066276"/>
    </source>
</evidence>
<dbReference type="SMART" id="SM00339">
    <property type="entry name" value="FH"/>
    <property type="match status" value="1"/>
</dbReference>
<dbReference type="InterPro" id="IPR050211">
    <property type="entry name" value="FOX_domain-containing"/>
</dbReference>